<dbReference type="GO" id="GO:0016020">
    <property type="term" value="C:membrane"/>
    <property type="evidence" value="ECO:0007669"/>
    <property type="project" value="TreeGrafter"/>
</dbReference>
<dbReference type="eggNOG" id="COG2021">
    <property type="taxonomic scope" value="Bacteria"/>
</dbReference>
<dbReference type="Pfam" id="PF00561">
    <property type="entry name" value="Abhydrolase_1"/>
    <property type="match status" value="1"/>
</dbReference>
<dbReference type="PRINTS" id="PR00111">
    <property type="entry name" value="ABHYDROLASE"/>
</dbReference>
<dbReference type="Proteomes" id="UP000054010">
    <property type="component" value="Unassembled WGS sequence"/>
</dbReference>
<evidence type="ECO:0000313" key="3">
    <source>
        <dbReference type="EMBL" id="EFO81560.1"/>
    </source>
</evidence>
<dbReference type="EMBL" id="ADVR01000010">
    <property type="protein sequence ID" value="EFO81560.1"/>
    <property type="molecule type" value="Genomic_DNA"/>
</dbReference>
<name>E1IB75_9CHLR</name>
<dbReference type="InterPro" id="IPR000073">
    <property type="entry name" value="AB_hydrolase_1"/>
</dbReference>
<evidence type="ECO:0000256" key="1">
    <source>
        <dbReference type="ARBA" id="ARBA00022801"/>
    </source>
</evidence>
<proteinExistence type="predicted"/>
<organism evidence="3 4">
    <name type="scientific">Oscillochloris trichoides DG-6</name>
    <dbReference type="NCBI Taxonomy" id="765420"/>
    <lineage>
        <taxon>Bacteria</taxon>
        <taxon>Bacillati</taxon>
        <taxon>Chloroflexota</taxon>
        <taxon>Chloroflexia</taxon>
        <taxon>Chloroflexales</taxon>
        <taxon>Chloroflexineae</taxon>
        <taxon>Oscillochloridaceae</taxon>
        <taxon>Oscillochloris</taxon>
    </lineage>
</organism>
<dbReference type="AlphaFoldDB" id="E1IB75"/>
<accession>E1IB75</accession>
<comment type="caution">
    <text evidence="3">The sequence shown here is derived from an EMBL/GenBank/DDBJ whole genome shotgun (WGS) entry which is preliminary data.</text>
</comment>
<protein>
    <submittedName>
        <fullName evidence="3">Alpha/beta hydrolase fold protein</fullName>
    </submittedName>
</protein>
<dbReference type="OrthoDB" id="9808398at2"/>
<dbReference type="Gene3D" id="3.40.50.1820">
    <property type="entry name" value="alpha/beta hydrolase"/>
    <property type="match status" value="1"/>
</dbReference>
<dbReference type="STRING" id="765420.OSCT_0576"/>
<evidence type="ECO:0000259" key="2">
    <source>
        <dbReference type="Pfam" id="PF00561"/>
    </source>
</evidence>
<dbReference type="HOGENOM" id="CLU_020336_13_9_0"/>
<reference evidence="3 4" key="1">
    <citation type="journal article" date="2011" name="J. Bacteriol.">
        <title>Draft genome sequence of the anoxygenic filamentous phototrophic bacterium Oscillochloris trichoides subsp. DG-6.</title>
        <authorList>
            <person name="Kuznetsov B.B."/>
            <person name="Ivanovsky R.N."/>
            <person name="Keppen O.I."/>
            <person name="Sukhacheva M.V."/>
            <person name="Bumazhkin B.K."/>
            <person name="Patutina E.O."/>
            <person name="Beletsky A.V."/>
            <person name="Mardanov A.V."/>
            <person name="Baslerov R.V."/>
            <person name="Panteleeva A.N."/>
            <person name="Kolganova T.V."/>
            <person name="Ravin N.V."/>
            <person name="Skryabin K.G."/>
        </authorList>
    </citation>
    <scope>NUCLEOTIDE SEQUENCE [LARGE SCALE GENOMIC DNA]</scope>
    <source>
        <strain evidence="3 4">DG-6</strain>
    </source>
</reference>
<dbReference type="GO" id="GO:0016787">
    <property type="term" value="F:hydrolase activity"/>
    <property type="evidence" value="ECO:0007669"/>
    <property type="project" value="UniProtKB-KW"/>
</dbReference>
<evidence type="ECO:0000313" key="4">
    <source>
        <dbReference type="Proteomes" id="UP000054010"/>
    </source>
</evidence>
<dbReference type="SUPFAM" id="SSF53474">
    <property type="entry name" value="alpha/beta-Hydrolases"/>
    <property type="match status" value="1"/>
</dbReference>
<keyword evidence="1 3" id="KW-0378">Hydrolase</keyword>
<dbReference type="InterPro" id="IPR029058">
    <property type="entry name" value="AB_hydrolase_fold"/>
</dbReference>
<sequence>MSVASLPDHAPLLHTSVAGSPIAYRRHGQGMPLLLIHGWGGSSRYWRGTLATLADQHDVIALDLPGYGDSPALPGHTTGRQLAELVLAFADQLGLKQFDLNGHSFSGGVAAYLAARSPQRVRRLVLSNFSTFRNERERQIVDQVHKVMTLWMMLRRPWMAERRFFYRTVSSRFFYRTPNDDALLRESFADFLKMDTQTAVESAASSSDPAINAALREIQCPTMIIGARHDNIMPTPGTFKAAEMIPDCRLVWIERCGHLPMIERPDVYHSLLADFLA</sequence>
<dbReference type="PANTHER" id="PTHR43798:SF31">
    <property type="entry name" value="AB HYDROLASE SUPERFAMILY PROTEIN YCLE"/>
    <property type="match status" value="1"/>
</dbReference>
<dbReference type="PANTHER" id="PTHR43798">
    <property type="entry name" value="MONOACYLGLYCEROL LIPASE"/>
    <property type="match status" value="1"/>
</dbReference>
<feature type="domain" description="AB hydrolase-1" evidence="2">
    <location>
        <begin position="32"/>
        <end position="265"/>
    </location>
</feature>
<keyword evidence="4" id="KW-1185">Reference proteome</keyword>
<gene>
    <name evidence="3" type="ORF">OSCT_0576</name>
</gene>
<dbReference type="InterPro" id="IPR050266">
    <property type="entry name" value="AB_hydrolase_sf"/>
</dbReference>